<feature type="compositionally biased region" description="Polar residues" evidence="1">
    <location>
        <begin position="59"/>
        <end position="76"/>
    </location>
</feature>
<feature type="compositionally biased region" description="Polar residues" evidence="1">
    <location>
        <begin position="208"/>
        <end position="226"/>
    </location>
</feature>
<proteinExistence type="predicted"/>
<feature type="region of interest" description="Disordered" evidence="1">
    <location>
        <begin position="1"/>
        <end position="274"/>
    </location>
</feature>
<feature type="compositionally biased region" description="Pro residues" evidence="1">
    <location>
        <begin position="139"/>
        <end position="148"/>
    </location>
</feature>
<feature type="compositionally biased region" description="Polar residues" evidence="1">
    <location>
        <begin position="1"/>
        <end position="10"/>
    </location>
</feature>
<evidence type="ECO:0000313" key="3">
    <source>
        <dbReference type="Proteomes" id="UP000694050"/>
    </source>
</evidence>
<feature type="compositionally biased region" description="Basic and acidic residues" evidence="1">
    <location>
        <begin position="77"/>
        <end position="102"/>
    </location>
</feature>
<gene>
    <name evidence="2" type="ORF">Forpe1208_v008508</name>
</gene>
<sequence length="274" mass="28067">MDIDTASTAGNEPIEGQTPQSKSPKPSNNKQTKGDPTLGKKGSNNNKNKKKSAAKEKTTQASNEPSNTPSLGSHSSQTHDGDKPGGGNGREKGKMTYKEHQAWKKARTQARAAISVPQDNTDSTAANAPPAPASGTSDIPPPPAPPSNTPLDPALSSAPTLSTRAMPVPATAPPASTPSTTSAPSVPIFASLNTAPTAVPPPPVAGITQPSDFNFKEISQPTSQLGPLSGKREGSPDLPPEKRRKSSRSIENGDDARAALPAAAQEENAVGGQT</sequence>
<dbReference type="Proteomes" id="UP000694050">
    <property type="component" value="Unassembled WGS sequence"/>
</dbReference>
<dbReference type="EMBL" id="JAELUQ010000006">
    <property type="protein sequence ID" value="KAG7412847.1"/>
    <property type="molecule type" value="Genomic_DNA"/>
</dbReference>
<name>A0A8J5P6X0_FUSOX</name>
<evidence type="ECO:0000256" key="1">
    <source>
        <dbReference type="SAM" id="MobiDB-lite"/>
    </source>
</evidence>
<feature type="compositionally biased region" description="Basic and acidic residues" evidence="1">
    <location>
        <begin position="230"/>
        <end position="241"/>
    </location>
</feature>
<feature type="compositionally biased region" description="Polar residues" evidence="1">
    <location>
        <begin position="17"/>
        <end position="31"/>
    </location>
</feature>
<protein>
    <submittedName>
        <fullName evidence="2">Uncharacterized protein</fullName>
    </submittedName>
</protein>
<feature type="compositionally biased region" description="Low complexity" evidence="1">
    <location>
        <begin position="258"/>
        <end position="274"/>
    </location>
</feature>
<accession>A0A8J5P6X0</accession>
<comment type="caution">
    <text evidence="2">The sequence shown here is derived from an EMBL/GenBank/DDBJ whole genome shotgun (WGS) entry which is preliminary data.</text>
</comment>
<reference evidence="2" key="1">
    <citation type="submission" date="2021-04" db="EMBL/GenBank/DDBJ databases">
        <title>First draft genome resource for Brassicaceae pathogens Fusarium oxysporum f. sp. raphani and Fusarium oxysporum f. sp. rapae.</title>
        <authorList>
            <person name="Asai S."/>
        </authorList>
    </citation>
    <scope>NUCLEOTIDE SEQUENCE</scope>
    <source>
        <strain evidence="2">Tf1208</strain>
    </source>
</reference>
<feature type="compositionally biased region" description="Low complexity" evidence="1">
    <location>
        <begin position="177"/>
        <end position="187"/>
    </location>
</feature>
<organism evidence="2 3">
    <name type="scientific">Fusarium oxysporum f. sp. rapae</name>
    <dbReference type="NCBI Taxonomy" id="485398"/>
    <lineage>
        <taxon>Eukaryota</taxon>
        <taxon>Fungi</taxon>
        <taxon>Dikarya</taxon>
        <taxon>Ascomycota</taxon>
        <taxon>Pezizomycotina</taxon>
        <taxon>Sordariomycetes</taxon>
        <taxon>Hypocreomycetidae</taxon>
        <taxon>Hypocreales</taxon>
        <taxon>Nectriaceae</taxon>
        <taxon>Fusarium</taxon>
        <taxon>Fusarium oxysporum species complex</taxon>
    </lineage>
</organism>
<evidence type="ECO:0000313" key="2">
    <source>
        <dbReference type="EMBL" id="KAG7412847.1"/>
    </source>
</evidence>
<dbReference type="AlphaFoldDB" id="A0A8J5P6X0"/>